<evidence type="ECO:0000313" key="1">
    <source>
        <dbReference type="EMBL" id="SMC32218.1"/>
    </source>
</evidence>
<dbReference type="RefSeq" id="WP_084059357.1">
    <property type="nucleotide sequence ID" value="NZ_FWXO01000001.1"/>
</dbReference>
<sequence>GTSANAVSISGDATLANDGTLTIANNAITTSKIIDDAVTAAKINANVAGAGLQQNSTTGALEVDPTAINAALALIATKEDIANKSDAVALGNSATLFPTQNAVKTYVDTQITTSNNLANGTIFIGNGSGTAQSQSIGGDATITNTGILTIANNAITTAKIADLNVTSAKLANDAVTSAKILDNTIVNADINSAAGIAGSKINPTFTANVSTTGTLAAGNTTITGTLAVTGQTTLNSGTAGATTLPTTTGTANQVLTTNGVGAATWASLPTSQNLSNTNLTQTASPRTYDINSGVFSFINGSIGVGTTSPTHSIHSTGSIRVQRGVVLNDGTIGEPALRFEDDLNTGVYSPYQDQITLMSDGIEAIRIGNNQNVGIGNFTPTGNTNPNSTLEVKGSVSTAILLTTANLTLTAAHHTIVITGNHNITLPSANTCTGRIYIIKKPTGSTASITSYINNVGTSSTIFNPGVLQLQSDGANWQQINN</sequence>
<keyword evidence="2" id="KW-1185">Reference proteome</keyword>
<dbReference type="EMBL" id="FWXO01000001">
    <property type="protein sequence ID" value="SMC32218.1"/>
    <property type="molecule type" value="Genomic_DNA"/>
</dbReference>
<protein>
    <submittedName>
        <fullName evidence="1">Uncharacterized protein</fullName>
    </submittedName>
</protein>
<accession>A0A1W1Y901</accession>
<dbReference type="Proteomes" id="UP000192360">
    <property type="component" value="Unassembled WGS sequence"/>
</dbReference>
<gene>
    <name evidence="1" type="ORF">SAMN05660703_0111</name>
</gene>
<feature type="non-terminal residue" evidence="1">
    <location>
        <position position="1"/>
    </location>
</feature>
<evidence type="ECO:0000313" key="2">
    <source>
        <dbReference type="Proteomes" id="UP000192360"/>
    </source>
</evidence>
<organism evidence="1 2">
    <name type="scientific">Cellulophaga tyrosinoxydans</name>
    <dbReference type="NCBI Taxonomy" id="504486"/>
    <lineage>
        <taxon>Bacteria</taxon>
        <taxon>Pseudomonadati</taxon>
        <taxon>Bacteroidota</taxon>
        <taxon>Flavobacteriia</taxon>
        <taxon>Flavobacteriales</taxon>
        <taxon>Flavobacteriaceae</taxon>
        <taxon>Cellulophaga</taxon>
    </lineage>
</organism>
<name>A0A1W1Y901_9FLAO</name>
<dbReference type="AlphaFoldDB" id="A0A1W1Y901"/>
<dbReference type="STRING" id="504486.SAMN05660703_0111"/>
<proteinExistence type="predicted"/>
<dbReference type="OrthoDB" id="9808953at2"/>
<reference evidence="1 2" key="1">
    <citation type="submission" date="2017-04" db="EMBL/GenBank/DDBJ databases">
        <authorList>
            <person name="Afonso C.L."/>
            <person name="Miller P.J."/>
            <person name="Scott M.A."/>
            <person name="Spackman E."/>
            <person name="Goraichik I."/>
            <person name="Dimitrov K.M."/>
            <person name="Suarez D.L."/>
            <person name="Swayne D.E."/>
        </authorList>
    </citation>
    <scope>NUCLEOTIDE SEQUENCE [LARGE SCALE GENOMIC DNA]</scope>
    <source>
        <strain evidence="1 2">DSM 21164</strain>
    </source>
</reference>